<accession>A0ACD1GK65</accession>
<sequence length="128" mass="14422">MHLQCIQHTHTHMLEWYDQLPSYPLVAVLAFSLTPLFPSIYAFLWLCKKVHTMCFLFPSCFREFPYPNQHPCFVSGPLAQTDKSLMKHQLLTPVADCRSCAPFAVGSKGQPCGSCTAILSTYQPPVQS</sequence>
<protein>
    <submittedName>
        <fullName evidence="1">Uncharacterized protein</fullName>
    </submittedName>
</protein>
<dbReference type="EMBL" id="KZ825317">
    <property type="protein sequence ID" value="RAH49656.1"/>
    <property type="molecule type" value="Genomic_DNA"/>
</dbReference>
<gene>
    <name evidence="1" type="ORF">BO95DRAFT_269786</name>
</gene>
<reference evidence="1" key="1">
    <citation type="submission" date="2018-02" db="EMBL/GenBank/DDBJ databases">
        <title>The genomes of Aspergillus section Nigri reveals drivers in fungal speciation.</title>
        <authorList>
            <consortium name="DOE Joint Genome Institute"/>
            <person name="Vesth T.C."/>
            <person name="Nybo J."/>
            <person name="Theobald S."/>
            <person name="Brandl J."/>
            <person name="Frisvad J.C."/>
            <person name="Nielsen K.F."/>
            <person name="Lyhne E.K."/>
            <person name="Kogle M.E."/>
            <person name="Kuo A."/>
            <person name="Riley R."/>
            <person name="Clum A."/>
            <person name="Nolan M."/>
            <person name="Lipzen A."/>
            <person name="Salamov A."/>
            <person name="Henrissat B."/>
            <person name="Wiebenga A."/>
            <person name="De vries R.P."/>
            <person name="Grigoriev I.V."/>
            <person name="Mortensen U.H."/>
            <person name="Andersen M.R."/>
            <person name="Baker S.E."/>
        </authorList>
    </citation>
    <scope>NUCLEOTIDE SEQUENCE</scope>
    <source>
        <strain evidence="1">CBS 621.78</strain>
    </source>
</reference>
<name>A0ACD1GK65_9EURO</name>
<keyword evidence="2" id="KW-1185">Reference proteome</keyword>
<organism evidence="1 2">
    <name type="scientific">Aspergillus brunneoviolaceus CBS 621.78</name>
    <dbReference type="NCBI Taxonomy" id="1450534"/>
    <lineage>
        <taxon>Eukaryota</taxon>
        <taxon>Fungi</taxon>
        <taxon>Dikarya</taxon>
        <taxon>Ascomycota</taxon>
        <taxon>Pezizomycotina</taxon>
        <taxon>Eurotiomycetes</taxon>
        <taxon>Eurotiomycetidae</taxon>
        <taxon>Eurotiales</taxon>
        <taxon>Aspergillaceae</taxon>
        <taxon>Aspergillus</taxon>
        <taxon>Aspergillus subgen. Circumdati</taxon>
    </lineage>
</organism>
<evidence type="ECO:0000313" key="2">
    <source>
        <dbReference type="Proteomes" id="UP000249057"/>
    </source>
</evidence>
<dbReference type="Proteomes" id="UP000249057">
    <property type="component" value="Unassembled WGS sequence"/>
</dbReference>
<proteinExistence type="predicted"/>
<evidence type="ECO:0000313" key="1">
    <source>
        <dbReference type="EMBL" id="RAH49656.1"/>
    </source>
</evidence>